<dbReference type="Proteomes" id="UP000243499">
    <property type="component" value="Chromosome 3"/>
</dbReference>
<organism evidence="1">
    <name type="scientific">Panicum hallii</name>
    <dbReference type="NCBI Taxonomy" id="206008"/>
    <lineage>
        <taxon>Eukaryota</taxon>
        <taxon>Viridiplantae</taxon>
        <taxon>Streptophyta</taxon>
        <taxon>Embryophyta</taxon>
        <taxon>Tracheophyta</taxon>
        <taxon>Spermatophyta</taxon>
        <taxon>Magnoliopsida</taxon>
        <taxon>Liliopsida</taxon>
        <taxon>Poales</taxon>
        <taxon>Poaceae</taxon>
        <taxon>PACMAD clade</taxon>
        <taxon>Panicoideae</taxon>
        <taxon>Panicodae</taxon>
        <taxon>Paniceae</taxon>
        <taxon>Panicinae</taxon>
        <taxon>Panicum</taxon>
        <taxon>Panicum sect. Panicum</taxon>
    </lineage>
</organism>
<gene>
    <name evidence="1" type="ORF">PAHAL_3G201400</name>
</gene>
<accession>A0A2S3HA98</accession>
<reference evidence="1" key="1">
    <citation type="submission" date="2018-04" db="EMBL/GenBank/DDBJ databases">
        <title>WGS assembly of Panicum hallii.</title>
        <authorList>
            <person name="Lovell J."/>
            <person name="Jenkins J."/>
            <person name="Lowry D."/>
            <person name="Mamidi S."/>
            <person name="Sreedasyam A."/>
            <person name="Weng X."/>
            <person name="Barry K."/>
            <person name="Bonette J."/>
            <person name="Campitelli B."/>
            <person name="Daum C."/>
            <person name="Gordon S."/>
            <person name="Gould B."/>
            <person name="Lipzen A."/>
            <person name="Macqueen A."/>
            <person name="Palacio-Mejia J."/>
            <person name="Plott C."/>
            <person name="Shakirov E."/>
            <person name="Shu S."/>
            <person name="Yoshinaga Y."/>
            <person name="Zane M."/>
            <person name="Rokhsar D."/>
            <person name="Grimwood J."/>
            <person name="Schmutz J."/>
            <person name="Juenger T."/>
        </authorList>
    </citation>
    <scope>NUCLEOTIDE SEQUENCE [LARGE SCALE GENOMIC DNA]</scope>
    <source>
        <strain evidence="1">FIL2</strain>
    </source>
</reference>
<dbReference type="AlphaFoldDB" id="A0A2S3HA98"/>
<dbReference type="EMBL" id="CM008048">
    <property type="protein sequence ID" value="PAN18499.2"/>
    <property type="molecule type" value="Genomic_DNA"/>
</dbReference>
<name>A0A2S3HA98_9POAL</name>
<dbReference type="Gramene" id="PAN18499">
    <property type="protein sequence ID" value="PAN18499"/>
    <property type="gene ID" value="PAHAL_3G201400"/>
</dbReference>
<evidence type="ECO:0000313" key="1">
    <source>
        <dbReference type="EMBL" id="PAN18499.2"/>
    </source>
</evidence>
<sequence>MKLLLAREYYCSEELFVHITLEYPSFIFFHHIKKALRLRILEDHYNTLHNCLGKRME</sequence>
<protein>
    <submittedName>
        <fullName evidence="1">Uncharacterized protein</fullName>
    </submittedName>
</protein>
<proteinExistence type="predicted"/>